<evidence type="ECO:0000313" key="2">
    <source>
        <dbReference type="Proteomes" id="UP000054843"/>
    </source>
</evidence>
<sequence>MALLQRLGARFIARLTTTIVSSGVVTFVVYEICSRNEKFHTECLMPALRHLMGFLLGNRQFENCIGLAAEFGTDGNCIGELCKVGFGFVEIGDLSSNLDLSGSPVDGLVIGIRLNRATVEEHCGTLSNSKLAKRCTIECIKHIFNANLFNAYRLMVTIELSKQSVWI</sequence>
<dbReference type="EMBL" id="JYDO01000059">
    <property type="protein sequence ID" value="KRZ73729.1"/>
    <property type="molecule type" value="Genomic_DNA"/>
</dbReference>
<reference evidence="1 2" key="1">
    <citation type="submission" date="2015-01" db="EMBL/GenBank/DDBJ databases">
        <title>Evolution of Trichinella species and genotypes.</title>
        <authorList>
            <person name="Korhonen P.K."/>
            <person name="Edoardo P."/>
            <person name="Giuseppe L.R."/>
            <person name="Gasser R.B."/>
        </authorList>
    </citation>
    <scope>NUCLEOTIDE SEQUENCE [LARGE SCALE GENOMIC DNA]</scope>
    <source>
        <strain evidence="1">ISS1980</strain>
    </source>
</reference>
<dbReference type="Proteomes" id="UP000054843">
    <property type="component" value="Unassembled WGS sequence"/>
</dbReference>
<proteinExistence type="predicted"/>
<dbReference type="AlphaFoldDB" id="A0A0V1MPJ6"/>
<keyword evidence="2" id="KW-1185">Reference proteome</keyword>
<accession>A0A0V1MPJ6</accession>
<gene>
    <name evidence="1" type="ORF">T10_5124</name>
</gene>
<protein>
    <submittedName>
        <fullName evidence="1">Uncharacterized protein</fullName>
    </submittedName>
</protein>
<organism evidence="1 2">
    <name type="scientific">Trichinella papuae</name>
    <dbReference type="NCBI Taxonomy" id="268474"/>
    <lineage>
        <taxon>Eukaryota</taxon>
        <taxon>Metazoa</taxon>
        <taxon>Ecdysozoa</taxon>
        <taxon>Nematoda</taxon>
        <taxon>Enoplea</taxon>
        <taxon>Dorylaimia</taxon>
        <taxon>Trichinellida</taxon>
        <taxon>Trichinellidae</taxon>
        <taxon>Trichinella</taxon>
    </lineage>
</organism>
<dbReference type="STRING" id="268474.A0A0V1MPJ6"/>
<dbReference type="Gene3D" id="3.20.20.70">
    <property type="entry name" value="Aldolase class I"/>
    <property type="match status" value="1"/>
</dbReference>
<name>A0A0V1MPJ6_9BILA</name>
<comment type="caution">
    <text evidence="1">The sequence shown here is derived from an EMBL/GenBank/DDBJ whole genome shotgun (WGS) entry which is preliminary data.</text>
</comment>
<evidence type="ECO:0000313" key="1">
    <source>
        <dbReference type="EMBL" id="KRZ73729.1"/>
    </source>
</evidence>
<dbReference type="InterPro" id="IPR013785">
    <property type="entry name" value="Aldolase_TIM"/>
</dbReference>